<keyword evidence="4" id="KW-0732">Signal</keyword>
<dbReference type="EMBL" id="QKKF02009269">
    <property type="protein sequence ID" value="RZF45332.1"/>
    <property type="molecule type" value="Genomic_DNA"/>
</dbReference>
<keyword evidence="1 2" id="KW-0175">Coiled coil</keyword>
<feature type="compositionally biased region" description="Basic and acidic residues" evidence="3">
    <location>
        <begin position="371"/>
        <end position="384"/>
    </location>
</feature>
<evidence type="ECO:0000256" key="3">
    <source>
        <dbReference type="SAM" id="MobiDB-lite"/>
    </source>
</evidence>
<dbReference type="GO" id="GO:0035459">
    <property type="term" value="P:vesicle cargo loading"/>
    <property type="evidence" value="ECO:0007669"/>
    <property type="project" value="TreeGrafter"/>
</dbReference>
<feature type="compositionally biased region" description="Polar residues" evidence="3">
    <location>
        <begin position="1330"/>
        <end position="1339"/>
    </location>
</feature>
<feature type="region of interest" description="Disordered" evidence="3">
    <location>
        <begin position="334"/>
        <end position="386"/>
    </location>
</feature>
<feature type="region of interest" description="Disordered" evidence="3">
    <location>
        <begin position="164"/>
        <end position="213"/>
    </location>
</feature>
<feature type="region of interest" description="Disordered" evidence="3">
    <location>
        <begin position="636"/>
        <end position="771"/>
    </location>
</feature>
<feature type="compositionally biased region" description="Acidic residues" evidence="3">
    <location>
        <begin position="334"/>
        <end position="370"/>
    </location>
</feature>
<dbReference type="GO" id="GO:0006888">
    <property type="term" value="P:endoplasmic reticulum to Golgi vesicle-mediated transport"/>
    <property type="evidence" value="ECO:0007669"/>
    <property type="project" value="TreeGrafter"/>
</dbReference>
<feature type="compositionally biased region" description="Pro residues" evidence="3">
    <location>
        <begin position="1433"/>
        <end position="1451"/>
    </location>
</feature>
<evidence type="ECO:0008006" key="7">
    <source>
        <dbReference type="Google" id="ProtNLM"/>
    </source>
</evidence>
<name>A0A482XHS6_LAOST</name>
<comment type="caution">
    <text evidence="5">The sequence shown here is derived from an EMBL/GenBank/DDBJ whole genome shotgun (WGS) entry which is preliminary data.</text>
</comment>
<feature type="coiled-coil region" evidence="2">
    <location>
        <begin position="1246"/>
        <end position="1319"/>
    </location>
</feature>
<evidence type="ECO:0000256" key="4">
    <source>
        <dbReference type="SAM" id="SignalP"/>
    </source>
</evidence>
<organism evidence="5 6">
    <name type="scientific">Laodelphax striatellus</name>
    <name type="common">Small brown planthopper</name>
    <name type="synonym">Delphax striatella</name>
    <dbReference type="NCBI Taxonomy" id="195883"/>
    <lineage>
        <taxon>Eukaryota</taxon>
        <taxon>Metazoa</taxon>
        <taxon>Ecdysozoa</taxon>
        <taxon>Arthropoda</taxon>
        <taxon>Hexapoda</taxon>
        <taxon>Insecta</taxon>
        <taxon>Pterygota</taxon>
        <taxon>Neoptera</taxon>
        <taxon>Paraneoptera</taxon>
        <taxon>Hemiptera</taxon>
        <taxon>Auchenorrhyncha</taxon>
        <taxon>Fulgoroidea</taxon>
        <taxon>Delphacidae</taxon>
        <taxon>Criomorphinae</taxon>
        <taxon>Laodelphax</taxon>
    </lineage>
</organism>
<dbReference type="PANTHER" id="PTHR23158">
    <property type="entry name" value="MELANOMA INHIBITORY ACTIVITY-RELATED"/>
    <property type="match status" value="1"/>
</dbReference>
<feature type="compositionally biased region" description="Pro residues" evidence="3">
    <location>
        <begin position="1373"/>
        <end position="1387"/>
    </location>
</feature>
<evidence type="ECO:0000313" key="5">
    <source>
        <dbReference type="EMBL" id="RZF45332.1"/>
    </source>
</evidence>
<dbReference type="STRING" id="195883.A0A482XHS6"/>
<gene>
    <name evidence="5" type="ORF">LSTR_LSTR010419</name>
</gene>
<evidence type="ECO:0000313" key="6">
    <source>
        <dbReference type="Proteomes" id="UP000291343"/>
    </source>
</evidence>
<evidence type="ECO:0000256" key="1">
    <source>
        <dbReference type="ARBA" id="ARBA00023054"/>
    </source>
</evidence>
<dbReference type="InterPro" id="IPR051500">
    <property type="entry name" value="cTAGE_MIA/OTOR"/>
</dbReference>
<feature type="chain" id="PRO_5019747065" description="Transport and Golgi organization protein 1" evidence="4">
    <location>
        <begin position="21"/>
        <end position="1475"/>
    </location>
</feature>
<reference evidence="5 6" key="1">
    <citation type="journal article" date="2017" name="Gigascience">
        <title>Genome sequence of the small brown planthopper, Laodelphax striatellus.</title>
        <authorList>
            <person name="Zhu J."/>
            <person name="Jiang F."/>
            <person name="Wang X."/>
            <person name="Yang P."/>
            <person name="Bao Y."/>
            <person name="Zhao W."/>
            <person name="Wang W."/>
            <person name="Lu H."/>
            <person name="Wang Q."/>
            <person name="Cui N."/>
            <person name="Li J."/>
            <person name="Chen X."/>
            <person name="Luo L."/>
            <person name="Yu J."/>
            <person name="Kang L."/>
            <person name="Cui F."/>
        </authorList>
    </citation>
    <scope>NUCLEOTIDE SEQUENCE [LARGE SCALE GENOMIC DNA]</scope>
    <source>
        <strain evidence="5">Lst14</strain>
    </source>
</reference>
<feature type="compositionally biased region" description="Low complexity" evidence="3">
    <location>
        <begin position="697"/>
        <end position="731"/>
    </location>
</feature>
<feature type="coiled-coil region" evidence="2">
    <location>
        <begin position="905"/>
        <end position="1086"/>
    </location>
</feature>
<feature type="coiled-coil region" evidence="2">
    <location>
        <begin position="1172"/>
        <end position="1206"/>
    </location>
</feature>
<feature type="signal peptide" evidence="4">
    <location>
        <begin position="1"/>
        <end position="20"/>
    </location>
</feature>
<dbReference type="InParanoid" id="A0A482XHS6"/>
<feature type="compositionally biased region" description="Acidic residues" evidence="3">
    <location>
        <begin position="749"/>
        <end position="761"/>
    </location>
</feature>
<protein>
    <recommendedName>
        <fullName evidence="7">Transport and Golgi organization protein 1</fullName>
    </recommendedName>
</protein>
<dbReference type="GO" id="GO:0070971">
    <property type="term" value="C:endoplasmic reticulum exit site"/>
    <property type="evidence" value="ECO:0007669"/>
    <property type="project" value="TreeGrafter"/>
</dbReference>
<dbReference type="GO" id="GO:0005789">
    <property type="term" value="C:endoplasmic reticulum membrane"/>
    <property type="evidence" value="ECO:0007669"/>
    <property type="project" value="TreeGrafter"/>
</dbReference>
<feature type="compositionally biased region" description="Basic and acidic residues" evidence="3">
    <location>
        <begin position="738"/>
        <end position="748"/>
    </location>
</feature>
<feature type="compositionally biased region" description="Acidic residues" evidence="3">
    <location>
        <begin position="668"/>
        <end position="682"/>
    </location>
</feature>
<sequence>MNFWSVLLISVVYFYTRAAGSVPQKLPESWKCADPKCSVPISEAKPVLKQYNSLKNLSLRKDQKVIIYGKGSKTYTVEVDGKRGHIPKNVVMETRVLVRDADLKYIVTSGTKDDPISENRVEINVKTTPQTVVEPTIDIVNLKPEMAPVMQGAFLLAGAAAEGMTSSPKIPDAAPDAVKNARSPEEDDKAPAEVHEVDSDSEIETGLSSDDNVALDVDDNITSKTDSALKEPTESVPKFDTFVDNKVGDTVVDSSNDTTNGAILNETAVETQVTTDLANDTAPVVISGTKDVVEDPSVAEKESVEKIPEEAKAEEVAVDFSGGLFGLFGAALDSQEDVEEEEDKEAGEDVEKDEGDVEEEIVGDVKEEDETVKKEDDGVKKEEAAEQGVVDEEVNLTDKEVFETVKLPVGIEIDVGSEKDVVDSKPEDTSRNLTDEDRKPVEVEASQTAKIVETKIEETQTEKIVESRLEETESEKIVETRLEGTEPEKIIESVEQQDFKLDSNLSEADNATDVEPSMHEPVVLGGTFEEKIGEIPKQEEDNKEEVRSRVKRDFMYQQNQYAYNAHPGYQQQQRNYGGRMNEYNTNNYRQYQTEYPNAYAYQQHGNYEGNMHHNMEANMHHHNVYQSTQQPHKVETKTVERSMPVTTTTSEPPTTTEESVVSKKPDYEDFPVEVDDRSEEVVTDSYQNLEEKEQTTTEEPTSPETTTDVHTSSETTTEVPTSSETTVSSEPEVMDPPEAVHGEEKVEDLPVESTESPEDEVVVSSEEVTESGGGWFSMKAITDLFSSEKTADDVADLKLSDEASESILLSSEEESKVTDEKCSTADVNCELDKLEEKLLHGDLPTSDTFISETDDLLGSLMESLQKTSSGPIFCLIVTACAVVGFSLGYNFIENRKREGELVAKINSLEKENLVEKKEKSQLKDKLQHVSETSTLSSEAASSYLSQIAALTEERDTLLAEKRDLEDQLMETERDLQTATESNLEMNNLLSESLSTPDGSTVLLETVDKLKAKLENQNAEMKELNRLLNEKSEEIDSIRKELKANQEAKKQLQEKLTTLKREKDEEMLHLKETNRDLSTQLDDLMESKSLEKLKLSNELSKLQIILTETQTMLGDRNGEIDALKDLISRLKTDLKEEELNSLYDVASVTGKLTQAEAERDCFKEKFLEEEGARKLLEDHVKVISQEVASLKENYEAAEKEKIDALTKVQVLSNYFKEKETQLQKELGLKESMWLQKQSDDNTIYEQMKSLREENERYKLQLESLQKEIRESETDYKSQIAKAEQKSYENWLTSRQYERKMKESQGEATQLRNMLTMIEKNATNHSTDDLKQSISEVSNGDPSSPPPRFLPPPPTSPPFMMFQPPPPPPHHHDFVPPPPLYPPPPPPPEVGGASSSSSARPPTLGRISSPPLPLHDPRFSPPYMFDHPHYHPQHSPSPPLPHRPMPKPPPPPTTDQKESMSPGYSEHHERPNRRSKR</sequence>
<dbReference type="GO" id="GO:0009306">
    <property type="term" value="P:protein secretion"/>
    <property type="evidence" value="ECO:0007669"/>
    <property type="project" value="TreeGrafter"/>
</dbReference>
<feature type="compositionally biased region" description="Pro residues" evidence="3">
    <location>
        <begin position="1341"/>
        <end position="1366"/>
    </location>
</feature>
<evidence type="ECO:0000256" key="2">
    <source>
        <dbReference type="SAM" id="Coils"/>
    </source>
</evidence>
<accession>A0A482XHS6</accession>
<proteinExistence type="predicted"/>
<dbReference type="SMR" id="A0A482XHS6"/>
<feature type="compositionally biased region" description="Low complexity" evidence="3">
    <location>
        <begin position="644"/>
        <end position="659"/>
    </location>
</feature>
<dbReference type="Proteomes" id="UP000291343">
    <property type="component" value="Unassembled WGS sequence"/>
</dbReference>
<keyword evidence="6" id="KW-1185">Reference proteome</keyword>
<feature type="region of interest" description="Disordered" evidence="3">
    <location>
        <begin position="418"/>
        <end position="444"/>
    </location>
</feature>
<dbReference type="PANTHER" id="PTHR23158:SF33">
    <property type="entry name" value="TRANSPORT AND GOLGI ORGANIZATION PROTEIN 1"/>
    <property type="match status" value="1"/>
</dbReference>
<feature type="compositionally biased region" description="Basic and acidic residues" evidence="3">
    <location>
        <begin position="189"/>
        <end position="198"/>
    </location>
</feature>
<feature type="compositionally biased region" description="Basic and acidic residues" evidence="3">
    <location>
        <begin position="418"/>
        <end position="442"/>
    </location>
</feature>
<dbReference type="FunCoup" id="A0A482XHS6">
    <property type="interactions" value="315"/>
</dbReference>
<feature type="region of interest" description="Disordered" evidence="3">
    <location>
        <begin position="1321"/>
        <end position="1475"/>
    </location>
</feature>
<dbReference type="OrthoDB" id="6627676at2759"/>